<dbReference type="OrthoDB" id="18781at2759"/>
<gene>
    <name evidence="2" type="ORF">SARC_04210</name>
</gene>
<proteinExistence type="predicted"/>
<evidence type="ECO:0000259" key="1">
    <source>
        <dbReference type="Pfam" id="PF09369"/>
    </source>
</evidence>
<dbReference type="GeneID" id="25904714"/>
<dbReference type="GO" id="GO:0006289">
    <property type="term" value="P:nucleotide-excision repair"/>
    <property type="evidence" value="ECO:0007669"/>
    <property type="project" value="TreeGrafter"/>
</dbReference>
<feature type="domain" description="MrfA-like Zn-binding" evidence="1">
    <location>
        <begin position="117"/>
        <end position="198"/>
    </location>
</feature>
<dbReference type="STRING" id="667725.A0A0L0G329"/>
<dbReference type="PANTHER" id="PTHR47957:SF3">
    <property type="entry name" value="ATP-DEPENDENT HELICASE HRQ1"/>
    <property type="match status" value="1"/>
</dbReference>
<dbReference type="GO" id="GO:0036297">
    <property type="term" value="P:interstrand cross-link repair"/>
    <property type="evidence" value="ECO:0007669"/>
    <property type="project" value="TreeGrafter"/>
</dbReference>
<dbReference type="EMBL" id="KQ241826">
    <property type="protein sequence ID" value="KNC83537.1"/>
    <property type="molecule type" value="Genomic_DNA"/>
</dbReference>
<keyword evidence="3" id="KW-1185">Reference proteome</keyword>
<organism evidence="2 3">
    <name type="scientific">Sphaeroforma arctica JP610</name>
    <dbReference type="NCBI Taxonomy" id="667725"/>
    <lineage>
        <taxon>Eukaryota</taxon>
        <taxon>Ichthyosporea</taxon>
        <taxon>Ichthyophonida</taxon>
        <taxon>Sphaeroforma</taxon>
    </lineage>
</organism>
<reference evidence="2 3" key="1">
    <citation type="submission" date="2011-02" db="EMBL/GenBank/DDBJ databases">
        <title>The Genome Sequence of Sphaeroforma arctica JP610.</title>
        <authorList>
            <consortium name="The Broad Institute Genome Sequencing Platform"/>
            <person name="Russ C."/>
            <person name="Cuomo C."/>
            <person name="Young S.K."/>
            <person name="Zeng Q."/>
            <person name="Gargeya S."/>
            <person name="Alvarado L."/>
            <person name="Berlin A."/>
            <person name="Chapman S.B."/>
            <person name="Chen Z."/>
            <person name="Freedman E."/>
            <person name="Gellesch M."/>
            <person name="Goldberg J."/>
            <person name="Griggs A."/>
            <person name="Gujja S."/>
            <person name="Heilman E."/>
            <person name="Heiman D."/>
            <person name="Howarth C."/>
            <person name="Mehta T."/>
            <person name="Neiman D."/>
            <person name="Pearson M."/>
            <person name="Roberts A."/>
            <person name="Saif S."/>
            <person name="Shea T."/>
            <person name="Shenoy N."/>
            <person name="Sisk P."/>
            <person name="Stolte C."/>
            <person name="Sykes S."/>
            <person name="White J."/>
            <person name="Yandava C."/>
            <person name="Burger G."/>
            <person name="Gray M.W."/>
            <person name="Holland P.W.H."/>
            <person name="King N."/>
            <person name="Lang F.B.F."/>
            <person name="Roger A.J."/>
            <person name="Ruiz-Trillo I."/>
            <person name="Haas B."/>
            <person name="Nusbaum C."/>
            <person name="Birren B."/>
        </authorList>
    </citation>
    <scope>NUCLEOTIDE SEQUENCE [LARGE SCALE GENOMIC DNA]</scope>
    <source>
        <strain evidence="2 3">JP610</strain>
    </source>
</reference>
<dbReference type="InterPro" id="IPR018973">
    <property type="entry name" value="MZB"/>
</dbReference>
<accession>A0A0L0G329</accession>
<dbReference type="RefSeq" id="XP_014157439.1">
    <property type="nucleotide sequence ID" value="XM_014301964.1"/>
</dbReference>
<evidence type="ECO:0000313" key="3">
    <source>
        <dbReference type="Proteomes" id="UP000054560"/>
    </source>
</evidence>
<protein>
    <recommendedName>
        <fullName evidence="1">MrfA-like Zn-binding domain-containing protein</fullName>
    </recommendedName>
</protein>
<dbReference type="PANTHER" id="PTHR47957">
    <property type="entry name" value="ATP-DEPENDENT HELICASE HRQ1"/>
    <property type="match status" value="1"/>
</dbReference>
<sequence length="229" mass="25663">MDIEYPWVAYARKSDVNYHTAVNDQTLLVDYTVRRHLTGGPKAHPYTGAYGSVRVVTNVFGYKKILNKTRTIIESITSEIPDFEMITESLWIDIGLEFKNGLAEISLDYRGGLHACNHLLVNVLGFYLLCDRGDVQPVCYSEQETKNRPLCINIYDSVEGGTGISEAAYHKIEPIMQKAYELIKGCDCEEANGCPACTHDPSCGEYNNCLDKKAALWILERLVARTPTS</sequence>
<name>A0A0L0G329_9EUKA</name>
<dbReference type="GO" id="GO:0005634">
    <property type="term" value="C:nucleus"/>
    <property type="evidence" value="ECO:0007669"/>
    <property type="project" value="TreeGrafter"/>
</dbReference>
<dbReference type="Proteomes" id="UP000054560">
    <property type="component" value="Unassembled WGS sequence"/>
</dbReference>
<dbReference type="Pfam" id="PF09369">
    <property type="entry name" value="MZB"/>
    <property type="match status" value="1"/>
</dbReference>
<dbReference type="eggNOG" id="KOG4150">
    <property type="taxonomic scope" value="Eukaryota"/>
</dbReference>
<dbReference type="AlphaFoldDB" id="A0A0L0G329"/>
<dbReference type="GO" id="GO:0043138">
    <property type="term" value="F:3'-5' DNA helicase activity"/>
    <property type="evidence" value="ECO:0007669"/>
    <property type="project" value="TreeGrafter"/>
</dbReference>
<evidence type="ECO:0000313" key="2">
    <source>
        <dbReference type="EMBL" id="KNC83537.1"/>
    </source>
</evidence>